<name>A0A0U5AVI3_9BACL</name>
<dbReference type="EMBL" id="AP017312">
    <property type="protein sequence ID" value="BAU27761.1"/>
    <property type="molecule type" value="Genomic_DNA"/>
</dbReference>
<dbReference type="SUPFAM" id="SSF49723">
    <property type="entry name" value="Lipase/lipooxygenase domain (PLAT/LH2 domain)"/>
    <property type="match status" value="1"/>
</dbReference>
<sequence length="989" mass="110125">MINYALELDHNAFVSMDSNSLYNFGTKDFTLESWVNSTSSGTIISRKSSDGGPGNGGFLLVIKPDGSLKFATDNGFGFYEIDSSPTSILDGSWHHVVAVRKGGVLNIYLDGVLLEGTIQKNLDTPLDVNNSMRLVIGATDQMQEPNNHFSGLLTEIRVWNYAREINDILNYMNIKLSGDEDGLVGYLTFDFGLVIDYSKTRNKAQVNGNVMFTTKSPIAISQESKYPMTFLFSGAYDTATKYGGEQGQWNICSPLYLTNTGTVIFNNAVVNKPIIKGNTISWSASDNQTAAQFTFKLDSSEHYFWPEGNMDSNLFEGWIQWPGGGALDFRGKIFERVSSCSVVQNAMNGMIIDSGNGEAGTVLVVKEMTPDTHKHFCFTEKGVILHEVSQLAVTVKDNVVSEGTQIILSQYQEGNQGQIWSLGTNGYIQSALDNNMVLGISGNNDGSELVLKVKVDNDYSQLWYSLSGSQFIYNGGCDLVLDIFGANPSSGTSVIGYTKKTTGTFNQRWYFANNYIVSFMNGMVLSIKDRQANQGVEVIMEPMIPNAPWQQWILNGQQIISKAGNFVLDLADASAGSRVILAEPDASKATQEWGLLKTDDHQNRMLNRSVEEVNLAANTTTRFIIKIHTSDEWFAGTDDLVEISLKGTSKSTALIKLERSETHSNPFERGQTDQFTIEVEDVGELQSVFFRYGENTWFGGEKWVMDWVSVYDPARMMYYSVSYKKQMAYKTTLKFTRKVRNGSSDKIAASMYPAEGYGGWIDHTWVTIDDSEKGRTYFDCAGGHEGSPTTSDIVVTYGSLNDAIRMATSYNLSPQHPWKQVYGHDDVVGNETCGIRASGFRRWDGQCHQITNRLLHVGVPPRSLDDASVKPAAYGLSCLLWGPYGIGFNDWCRQNGFEPPLSNPDDAIFNYIRMFVTDTKKAHRAYYYATELQNQWDSDPDDCSKRQPQGEFVKSFIQSLHKDGHSNTTISKLVCLPEDKVEHDELETV</sequence>
<dbReference type="GO" id="GO:0030246">
    <property type="term" value="F:carbohydrate binding"/>
    <property type="evidence" value="ECO:0007669"/>
    <property type="project" value="UniProtKB-KW"/>
</dbReference>
<dbReference type="SMART" id="SM00458">
    <property type="entry name" value="RICIN"/>
    <property type="match status" value="2"/>
</dbReference>
<dbReference type="Pfam" id="PF00652">
    <property type="entry name" value="Ricin_B_lectin"/>
    <property type="match status" value="2"/>
</dbReference>
<dbReference type="PROSITE" id="PS50025">
    <property type="entry name" value="LAM_G_DOMAIN"/>
    <property type="match status" value="1"/>
</dbReference>
<dbReference type="SUPFAM" id="SSF49899">
    <property type="entry name" value="Concanavalin A-like lectins/glucanases"/>
    <property type="match status" value="1"/>
</dbReference>
<dbReference type="InterPro" id="IPR001791">
    <property type="entry name" value="Laminin_G"/>
</dbReference>
<protein>
    <submittedName>
        <fullName evidence="1">Ricin-type beta-trefoil lectin domain protein</fullName>
    </submittedName>
</protein>
<evidence type="ECO:0000313" key="2">
    <source>
        <dbReference type="Proteomes" id="UP000217696"/>
    </source>
</evidence>
<accession>A0A0U5AVI3</accession>
<dbReference type="AlphaFoldDB" id="A0A0U5AVI3"/>
<organism evidence="1 2">
    <name type="scientific">Aneurinibacillus soli</name>
    <dbReference type="NCBI Taxonomy" id="1500254"/>
    <lineage>
        <taxon>Bacteria</taxon>
        <taxon>Bacillati</taxon>
        <taxon>Bacillota</taxon>
        <taxon>Bacilli</taxon>
        <taxon>Bacillales</taxon>
        <taxon>Paenibacillaceae</taxon>
        <taxon>Aneurinibacillus group</taxon>
        <taxon>Aneurinibacillus</taxon>
    </lineage>
</organism>
<dbReference type="Gene3D" id="2.60.60.20">
    <property type="entry name" value="PLAT/LH2 domain"/>
    <property type="match status" value="1"/>
</dbReference>
<dbReference type="InterPro" id="IPR013320">
    <property type="entry name" value="ConA-like_dom_sf"/>
</dbReference>
<dbReference type="InterPro" id="IPR000772">
    <property type="entry name" value="Ricin_B_lectin"/>
</dbReference>
<dbReference type="SUPFAM" id="SSF50370">
    <property type="entry name" value="Ricin B-like lectins"/>
    <property type="match status" value="2"/>
</dbReference>
<dbReference type="PANTHER" id="PTHR31718:SF60">
    <property type="entry name" value="LIPOXYGENASE HOMOLOGY DOMAIN-CONTAINING PROTEIN 1"/>
    <property type="match status" value="1"/>
</dbReference>
<dbReference type="RefSeq" id="WP_172890842.1">
    <property type="nucleotide sequence ID" value="NZ_AP017312.1"/>
</dbReference>
<dbReference type="Gene3D" id="2.80.10.50">
    <property type="match status" value="2"/>
</dbReference>
<dbReference type="InterPro" id="IPR035992">
    <property type="entry name" value="Ricin_B-like_lectins"/>
</dbReference>
<gene>
    <name evidence="1" type="ORF">CB4_01935</name>
</gene>
<keyword evidence="1" id="KW-0430">Lectin</keyword>
<dbReference type="InterPro" id="IPR036392">
    <property type="entry name" value="PLAT/LH2_dom_sf"/>
</dbReference>
<proteinExistence type="predicted"/>
<dbReference type="PROSITE" id="PS50231">
    <property type="entry name" value="RICIN_B_LECTIN"/>
    <property type="match status" value="1"/>
</dbReference>
<keyword evidence="2" id="KW-1185">Reference proteome</keyword>
<dbReference type="Pfam" id="PF13385">
    <property type="entry name" value="Laminin_G_3"/>
    <property type="match status" value="1"/>
</dbReference>
<reference evidence="1 2" key="1">
    <citation type="submission" date="2015-12" db="EMBL/GenBank/DDBJ databases">
        <title>Genome sequence of Aneurinibacillus soli.</title>
        <authorList>
            <person name="Lee J.S."/>
            <person name="Lee K.C."/>
            <person name="Kim K.K."/>
            <person name="Lee B.W."/>
        </authorList>
    </citation>
    <scope>NUCLEOTIDE SEQUENCE [LARGE SCALE GENOMIC DNA]</scope>
    <source>
        <strain evidence="1 2">CB4</strain>
    </source>
</reference>
<dbReference type="Gene3D" id="2.60.120.200">
    <property type="match status" value="1"/>
</dbReference>
<dbReference type="Pfam" id="PF17882">
    <property type="entry name" value="SBD"/>
    <property type="match status" value="1"/>
</dbReference>
<dbReference type="SMART" id="SM00282">
    <property type="entry name" value="LamG"/>
    <property type="match status" value="1"/>
</dbReference>
<dbReference type="InterPro" id="IPR040964">
    <property type="entry name" value="SBD"/>
</dbReference>
<dbReference type="SMART" id="SM00308">
    <property type="entry name" value="LH2"/>
    <property type="match status" value="1"/>
</dbReference>
<evidence type="ECO:0000313" key="1">
    <source>
        <dbReference type="EMBL" id="BAU27761.1"/>
    </source>
</evidence>
<dbReference type="Proteomes" id="UP000217696">
    <property type="component" value="Chromosome"/>
</dbReference>
<dbReference type="CDD" id="cd00161">
    <property type="entry name" value="beta-trefoil_Ricin-like"/>
    <property type="match status" value="1"/>
</dbReference>
<dbReference type="KEGG" id="asoc:CB4_01935"/>
<dbReference type="Pfam" id="PF01477">
    <property type="entry name" value="PLAT"/>
    <property type="match status" value="1"/>
</dbReference>
<dbReference type="PANTHER" id="PTHR31718">
    <property type="entry name" value="PLAT DOMAIN-CONTAINING PROTEIN"/>
    <property type="match status" value="1"/>
</dbReference>
<dbReference type="PROSITE" id="PS50095">
    <property type="entry name" value="PLAT"/>
    <property type="match status" value="1"/>
</dbReference>
<dbReference type="InterPro" id="IPR001024">
    <property type="entry name" value="PLAT/LH2_dom"/>
</dbReference>